<dbReference type="NCBIfam" id="TIGR00481">
    <property type="entry name" value="YbhB/YbcL family Raf kinase inhibitor-like protein"/>
    <property type="match status" value="1"/>
</dbReference>
<proteinExistence type="predicted"/>
<accession>A0A2W5TFC1</accession>
<dbReference type="InterPro" id="IPR005247">
    <property type="entry name" value="YbhB_YbcL/LppC-like"/>
</dbReference>
<evidence type="ECO:0000313" key="1">
    <source>
        <dbReference type="EMBL" id="PZR11166.1"/>
    </source>
</evidence>
<dbReference type="CDD" id="cd00865">
    <property type="entry name" value="PEBP_bact_arch"/>
    <property type="match status" value="1"/>
</dbReference>
<comment type="caution">
    <text evidence="1">The sequence shown here is derived from an EMBL/GenBank/DDBJ whole genome shotgun (WGS) entry which is preliminary data.</text>
</comment>
<dbReference type="Proteomes" id="UP000249061">
    <property type="component" value="Unassembled WGS sequence"/>
</dbReference>
<dbReference type="InterPro" id="IPR036610">
    <property type="entry name" value="PEBP-like_sf"/>
</dbReference>
<reference evidence="1 2" key="1">
    <citation type="submission" date="2017-08" db="EMBL/GenBank/DDBJ databases">
        <title>Infants hospitalized years apart are colonized by the same room-sourced microbial strains.</title>
        <authorList>
            <person name="Brooks B."/>
            <person name="Olm M.R."/>
            <person name="Firek B.A."/>
            <person name="Baker R."/>
            <person name="Thomas B.C."/>
            <person name="Morowitz M.J."/>
            <person name="Banfield J.F."/>
        </authorList>
    </citation>
    <scope>NUCLEOTIDE SEQUENCE [LARGE SCALE GENOMIC DNA]</scope>
    <source>
        <strain evidence="1">S2_003_000_R2_14</strain>
    </source>
</reference>
<name>A0A2W5TFC1_9BACT</name>
<gene>
    <name evidence="1" type="ORF">DI536_18700</name>
</gene>
<dbReference type="EMBL" id="QFQP01000015">
    <property type="protein sequence ID" value="PZR11166.1"/>
    <property type="molecule type" value="Genomic_DNA"/>
</dbReference>
<dbReference type="PANTHER" id="PTHR30289">
    <property type="entry name" value="UNCHARACTERIZED PROTEIN YBCL-RELATED"/>
    <property type="match status" value="1"/>
</dbReference>
<dbReference type="Pfam" id="PF01161">
    <property type="entry name" value="PBP"/>
    <property type="match status" value="1"/>
</dbReference>
<dbReference type="AlphaFoldDB" id="A0A2W5TFC1"/>
<dbReference type="PANTHER" id="PTHR30289:SF1">
    <property type="entry name" value="PEBP (PHOSPHATIDYLETHANOLAMINE-BINDING PROTEIN) FAMILY PROTEIN"/>
    <property type="match status" value="1"/>
</dbReference>
<dbReference type="InterPro" id="IPR008914">
    <property type="entry name" value="PEBP"/>
</dbReference>
<sequence>MKNNPYDALPSVPTFTLTSTDVRDATLSDDQRAVSPQLSWTGAPSGTKSFAITMYDADAPVPSGIWHWAVFGIPANVTSLPSNASATSMPEGAVQLPNDMRLASYLGAAPPKGHGPHRYYLVVHALDVETLPVRKDGTPAHLSFAMLGHTLGRATLVATCETK</sequence>
<evidence type="ECO:0000313" key="2">
    <source>
        <dbReference type="Proteomes" id="UP000249061"/>
    </source>
</evidence>
<dbReference type="Gene3D" id="3.90.280.10">
    <property type="entry name" value="PEBP-like"/>
    <property type="match status" value="1"/>
</dbReference>
<organism evidence="1 2">
    <name type="scientific">Archangium gephyra</name>
    <dbReference type="NCBI Taxonomy" id="48"/>
    <lineage>
        <taxon>Bacteria</taxon>
        <taxon>Pseudomonadati</taxon>
        <taxon>Myxococcota</taxon>
        <taxon>Myxococcia</taxon>
        <taxon>Myxococcales</taxon>
        <taxon>Cystobacterineae</taxon>
        <taxon>Archangiaceae</taxon>
        <taxon>Archangium</taxon>
    </lineage>
</organism>
<protein>
    <submittedName>
        <fullName evidence="1">YbhB/YbcL family Raf kinase inhibitor-like protein</fullName>
    </submittedName>
</protein>
<dbReference type="SUPFAM" id="SSF49777">
    <property type="entry name" value="PEBP-like"/>
    <property type="match status" value="1"/>
</dbReference>